<sequence>MSRHNGSLVSGWNGWRFETHEPLYEAEDEGRMTERRRLLTIAMDWYTVAQCSGALPRRDDLNSSLWEVGAPFFKLATQQGITLYEPLGGVCTILEACLRNGCK</sequence>
<evidence type="ECO:0000313" key="1">
    <source>
        <dbReference type="EMBL" id="GIL59900.1"/>
    </source>
</evidence>
<protein>
    <submittedName>
        <fullName evidence="1">Uncharacterized protein</fullName>
    </submittedName>
</protein>
<evidence type="ECO:0000313" key="2">
    <source>
        <dbReference type="Proteomes" id="UP000747399"/>
    </source>
</evidence>
<gene>
    <name evidence="1" type="ORF">Vafri_14510</name>
</gene>
<accession>A0A8J4BFW6</accession>
<reference evidence="1" key="1">
    <citation type="journal article" date="2021" name="Proc. Natl. Acad. Sci. U.S.A.">
        <title>Three genomes in the algal genus Volvox reveal the fate of a haploid sex-determining region after a transition to homothallism.</title>
        <authorList>
            <person name="Yamamoto K."/>
            <person name="Hamaji T."/>
            <person name="Kawai-Toyooka H."/>
            <person name="Matsuzaki R."/>
            <person name="Takahashi F."/>
            <person name="Nishimura Y."/>
            <person name="Kawachi M."/>
            <person name="Noguchi H."/>
            <person name="Minakuchi Y."/>
            <person name="Umen J.G."/>
            <person name="Toyoda A."/>
            <person name="Nozaki H."/>
        </authorList>
    </citation>
    <scope>NUCLEOTIDE SEQUENCE</scope>
    <source>
        <strain evidence="1">NIES-3780</strain>
    </source>
</reference>
<organism evidence="1 2">
    <name type="scientific">Volvox africanus</name>
    <dbReference type="NCBI Taxonomy" id="51714"/>
    <lineage>
        <taxon>Eukaryota</taxon>
        <taxon>Viridiplantae</taxon>
        <taxon>Chlorophyta</taxon>
        <taxon>core chlorophytes</taxon>
        <taxon>Chlorophyceae</taxon>
        <taxon>CS clade</taxon>
        <taxon>Chlamydomonadales</taxon>
        <taxon>Volvocaceae</taxon>
        <taxon>Volvox</taxon>
    </lineage>
</organism>
<dbReference type="AlphaFoldDB" id="A0A8J4BFW6"/>
<dbReference type="EMBL" id="BNCO01000037">
    <property type="protein sequence ID" value="GIL59900.1"/>
    <property type="molecule type" value="Genomic_DNA"/>
</dbReference>
<proteinExistence type="predicted"/>
<name>A0A8J4BFW6_9CHLO</name>
<keyword evidence="2" id="KW-1185">Reference proteome</keyword>
<comment type="caution">
    <text evidence="1">The sequence shown here is derived from an EMBL/GenBank/DDBJ whole genome shotgun (WGS) entry which is preliminary data.</text>
</comment>
<dbReference type="Proteomes" id="UP000747399">
    <property type="component" value="Unassembled WGS sequence"/>
</dbReference>